<sequence length="556" mass="61949">MNSSALETNNNTGDASTADTTYMPSTAQQRVISSIQLPLSILSLIGCSLIVYNLTRRSSKNSPHRRIMLALSVSNIISTLGWMLQPFLVPTDVPDPWVYAVGNDASCVMLGAISQFSIMSQPLYLGLLSVYFLATVKFGVKQREFEVNYETWFHVSIVSLVVSTVIGGIALGLFRPNVVSPGCWVNHEPQDERCNGRWCRERTFAFAFGAVPALASLFVIFVSNLMLYIHVRTTVMEGQKKSIIIERKLRSFQTSFISSSPQQESTSRTFSDSQHQEGACEAVGIRQEAVDASKKYAVSSASFGGKSVMSGGGSVLRSSNKQWKRVRQVGRQAFLYVGAYLTAFSWSFLLHTLIILDFDKHQGIRHAMFPLMVLQAICGGSLGVCLAVIFFNPKLRQARLKYDCEPLWWVLQQVITGEAEKVERFSSISMASSAGRRSFIRHRGRRGDTPIMAMMTKYSPGTWQSKSPEPQVPGAIGTSPKQKTESISNDDMRIEEDYEDADLLTAKMELEHHDNGIEEVNNHESILESIRISFDDDDEEEADLETADTELENHDV</sequence>
<proteinExistence type="predicted"/>
<gene>
    <name evidence="8" type="ORF">CYCCA115_LOCUS5752</name>
</gene>
<feature type="compositionally biased region" description="Polar residues" evidence="5">
    <location>
        <begin position="479"/>
        <end position="489"/>
    </location>
</feature>
<dbReference type="SUPFAM" id="SSF81321">
    <property type="entry name" value="Family A G protein-coupled receptor-like"/>
    <property type="match status" value="1"/>
</dbReference>
<evidence type="ECO:0000259" key="7">
    <source>
        <dbReference type="PROSITE" id="PS50262"/>
    </source>
</evidence>
<feature type="domain" description="G-protein coupled receptors family 1 profile" evidence="7">
    <location>
        <begin position="46"/>
        <end position="254"/>
    </location>
</feature>
<dbReference type="PANTHER" id="PTHR23112:SF0">
    <property type="entry name" value="TRANSMEMBRANE PROTEIN 116"/>
    <property type="match status" value="1"/>
</dbReference>
<name>A0AAD2CL74_9STRA</name>
<dbReference type="EMBL" id="CAKOGP040000668">
    <property type="protein sequence ID" value="CAJ1937654.1"/>
    <property type="molecule type" value="Genomic_DNA"/>
</dbReference>
<dbReference type="PANTHER" id="PTHR23112">
    <property type="entry name" value="G PROTEIN-COUPLED RECEPTOR 157-RELATED"/>
    <property type="match status" value="1"/>
</dbReference>
<feature type="transmembrane region" description="Helical" evidence="6">
    <location>
        <begin position="333"/>
        <end position="356"/>
    </location>
</feature>
<evidence type="ECO:0000256" key="4">
    <source>
        <dbReference type="ARBA" id="ARBA00023136"/>
    </source>
</evidence>
<keyword evidence="3 6" id="KW-1133">Transmembrane helix</keyword>
<evidence type="ECO:0000256" key="3">
    <source>
        <dbReference type="ARBA" id="ARBA00022989"/>
    </source>
</evidence>
<organism evidence="8 9">
    <name type="scientific">Cylindrotheca closterium</name>
    <dbReference type="NCBI Taxonomy" id="2856"/>
    <lineage>
        <taxon>Eukaryota</taxon>
        <taxon>Sar</taxon>
        <taxon>Stramenopiles</taxon>
        <taxon>Ochrophyta</taxon>
        <taxon>Bacillariophyta</taxon>
        <taxon>Bacillariophyceae</taxon>
        <taxon>Bacillariophycidae</taxon>
        <taxon>Bacillariales</taxon>
        <taxon>Bacillariaceae</taxon>
        <taxon>Cylindrotheca</taxon>
    </lineage>
</organism>
<dbReference type="GO" id="GO:0005886">
    <property type="term" value="C:plasma membrane"/>
    <property type="evidence" value="ECO:0007669"/>
    <property type="project" value="TreeGrafter"/>
</dbReference>
<reference evidence="8" key="1">
    <citation type="submission" date="2023-08" db="EMBL/GenBank/DDBJ databases">
        <authorList>
            <person name="Audoor S."/>
            <person name="Bilcke G."/>
        </authorList>
    </citation>
    <scope>NUCLEOTIDE SEQUENCE</scope>
</reference>
<evidence type="ECO:0000313" key="8">
    <source>
        <dbReference type="EMBL" id="CAJ1937654.1"/>
    </source>
</evidence>
<feature type="transmembrane region" description="Helical" evidence="6">
    <location>
        <begin position="152"/>
        <end position="174"/>
    </location>
</feature>
<feature type="transmembrane region" description="Helical" evidence="6">
    <location>
        <begin position="35"/>
        <end position="55"/>
    </location>
</feature>
<feature type="transmembrane region" description="Helical" evidence="6">
    <location>
        <begin position="205"/>
        <end position="231"/>
    </location>
</feature>
<accession>A0AAD2CL74</accession>
<dbReference type="GO" id="GO:0004930">
    <property type="term" value="F:G protein-coupled receptor activity"/>
    <property type="evidence" value="ECO:0007669"/>
    <property type="project" value="TreeGrafter"/>
</dbReference>
<evidence type="ECO:0000256" key="1">
    <source>
        <dbReference type="ARBA" id="ARBA00004141"/>
    </source>
</evidence>
<feature type="transmembrane region" description="Helical" evidence="6">
    <location>
        <begin position="368"/>
        <end position="391"/>
    </location>
</feature>
<comment type="subcellular location">
    <subcellularLocation>
        <location evidence="1">Membrane</location>
        <topology evidence="1">Multi-pass membrane protein</topology>
    </subcellularLocation>
</comment>
<dbReference type="InterPro" id="IPR017452">
    <property type="entry name" value="GPCR_Rhodpsn_7TM"/>
</dbReference>
<keyword evidence="2 6" id="KW-0812">Transmembrane</keyword>
<feature type="region of interest" description="Disordered" evidence="5">
    <location>
        <begin position="534"/>
        <end position="556"/>
    </location>
</feature>
<dbReference type="Gene3D" id="1.20.1070.10">
    <property type="entry name" value="Rhodopsin 7-helix transmembrane proteins"/>
    <property type="match status" value="1"/>
</dbReference>
<feature type="transmembrane region" description="Helical" evidence="6">
    <location>
        <begin position="123"/>
        <end position="140"/>
    </location>
</feature>
<feature type="region of interest" description="Disordered" evidence="5">
    <location>
        <begin position="461"/>
        <end position="489"/>
    </location>
</feature>
<dbReference type="AlphaFoldDB" id="A0AAD2CL74"/>
<evidence type="ECO:0000313" key="9">
    <source>
        <dbReference type="Proteomes" id="UP001295423"/>
    </source>
</evidence>
<feature type="region of interest" description="Disordered" evidence="5">
    <location>
        <begin position="1"/>
        <end position="20"/>
    </location>
</feature>
<evidence type="ECO:0000256" key="5">
    <source>
        <dbReference type="SAM" id="MobiDB-lite"/>
    </source>
</evidence>
<dbReference type="GO" id="GO:0007189">
    <property type="term" value="P:adenylate cyclase-activating G protein-coupled receptor signaling pathway"/>
    <property type="evidence" value="ECO:0007669"/>
    <property type="project" value="TreeGrafter"/>
</dbReference>
<dbReference type="Proteomes" id="UP001295423">
    <property type="component" value="Unassembled WGS sequence"/>
</dbReference>
<comment type="caution">
    <text evidence="8">The sequence shown here is derived from an EMBL/GenBank/DDBJ whole genome shotgun (WGS) entry which is preliminary data.</text>
</comment>
<evidence type="ECO:0000256" key="6">
    <source>
        <dbReference type="SAM" id="Phobius"/>
    </source>
</evidence>
<evidence type="ECO:0000256" key="2">
    <source>
        <dbReference type="ARBA" id="ARBA00022692"/>
    </source>
</evidence>
<protein>
    <recommendedName>
        <fullName evidence="7">G-protein coupled receptors family 1 profile domain-containing protein</fullName>
    </recommendedName>
</protein>
<feature type="compositionally biased region" description="Acidic residues" evidence="5">
    <location>
        <begin position="535"/>
        <end position="550"/>
    </location>
</feature>
<keyword evidence="4 6" id="KW-0472">Membrane</keyword>
<feature type="transmembrane region" description="Helical" evidence="6">
    <location>
        <begin position="67"/>
        <end position="88"/>
    </location>
</feature>
<dbReference type="PROSITE" id="PS50262">
    <property type="entry name" value="G_PROTEIN_RECEP_F1_2"/>
    <property type="match status" value="1"/>
</dbReference>
<keyword evidence="9" id="KW-1185">Reference proteome</keyword>